<dbReference type="EMBL" id="BNJQ01000019">
    <property type="protein sequence ID" value="GHP08135.1"/>
    <property type="molecule type" value="Genomic_DNA"/>
</dbReference>
<organism evidence="1 2">
    <name type="scientific">Pycnococcus provasolii</name>
    <dbReference type="NCBI Taxonomy" id="41880"/>
    <lineage>
        <taxon>Eukaryota</taxon>
        <taxon>Viridiplantae</taxon>
        <taxon>Chlorophyta</taxon>
        <taxon>Pseudoscourfieldiophyceae</taxon>
        <taxon>Pseudoscourfieldiales</taxon>
        <taxon>Pycnococcaceae</taxon>
        <taxon>Pycnococcus</taxon>
    </lineage>
</organism>
<keyword evidence="2" id="KW-1185">Reference proteome</keyword>
<comment type="caution">
    <text evidence="1">The sequence shown here is derived from an EMBL/GenBank/DDBJ whole genome shotgun (WGS) entry which is preliminary data.</text>
</comment>
<proteinExistence type="predicted"/>
<name>A0A830HNB9_9CHLO</name>
<gene>
    <name evidence="1" type="ORF">PPROV_000687700</name>
</gene>
<protein>
    <submittedName>
        <fullName evidence="1">Uncharacterized protein</fullName>
    </submittedName>
</protein>
<reference evidence="1" key="1">
    <citation type="submission" date="2020-10" db="EMBL/GenBank/DDBJ databases">
        <title>Unveiling of a novel bifunctional photoreceptor, Dualchrome1, isolated from a cosmopolitan green alga.</title>
        <authorList>
            <person name="Suzuki S."/>
            <person name="Kawachi M."/>
        </authorList>
    </citation>
    <scope>NUCLEOTIDE SEQUENCE</scope>
    <source>
        <strain evidence="1">NIES 2893</strain>
    </source>
</reference>
<evidence type="ECO:0000313" key="1">
    <source>
        <dbReference type="EMBL" id="GHP08135.1"/>
    </source>
</evidence>
<evidence type="ECO:0000313" key="2">
    <source>
        <dbReference type="Proteomes" id="UP000660262"/>
    </source>
</evidence>
<dbReference type="Proteomes" id="UP000660262">
    <property type="component" value="Unassembled WGS sequence"/>
</dbReference>
<sequence>MDAPKQLAQMMRTYEKIPITDAVAYANSLAPDAASKAVGGCKVWRCAKGCGPAGACVGCSYNCGNDECMCPCGIYPFSCCACFCGAGKGQLTNLKGNEQLIVIDSNGTLGYYALDCNGGGTQCCYCTPAF</sequence>
<dbReference type="AlphaFoldDB" id="A0A830HNB9"/>
<accession>A0A830HNB9</accession>